<dbReference type="Proteomes" id="UP000479000">
    <property type="component" value="Unassembled WGS sequence"/>
</dbReference>
<feature type="non-terminal residue" evidence="1">
    <location>
        <position position="1"/>
    </location>
</feature>
<evidence type="ECO:0000313" key="2">
    <source>
        <dbReference type="Proteomes" id="UP000479000"/>
    </source>
</evidence>
<keyword evidence="2" id="KW-1185">Reference proteome</keyword>
<name>A0A6H5GIZ5_9HEMI</name>
<organism evidence="1 2">
    <name type="scientific">Nesidiocoris tenuis</name>
    <dbReference type="NCBI Taxonomy" id="355587"/>
    <lineage>
        <taxon>Eukaryota</taxon>
        <taxon>Metazoa</taxon>
        <taxon>Ecdysozoa</taxon>
        <taxon>Arthropoda</taxon>
        <taxon>Hexapoda</taxon>
        <taxon>Insecta</taxon>
        <taxon>Pterygota</taxon>
        <taxon>Neoptera</taxon>
        <taxon>Paraneoptera</taxon>
        <taxon>Hemiptera</taxon>
        <taxon>Heteroptera</taxon>
        <taxon>Panheteroptera</taxon>
        <taxon>Cimicomorpha</taxon>
        <taxon>Miridae</taxon>
        <taxon>Dicyphina</taxon>
        <taxon>Nesidiocoris</taxon>
    </lineage>
</organism>
<dbReference type="AlphaFoldDB" id="A0A6H5GIZ5"/>
<proteinExistence type="predicted"/>
<gene>
    <name evidence="1" type="ORF">NTEN_LOCUS8645</name>
</gene>
<dbReference type="EMBL" id="CADCXU010013166">
    <property type="protein sequence ID" value="CAB0002912.1"/>
    <property type="molecule type" value="Genomic_DNA"/>
</dbReference>
<evidence type="ECO:0000313" key="1">
    <source>
        <dbReference type="EMBL" id="CAB0002912.1"/>
    </source>
</evidence>
<sequence length="163" mass="18637">MDRGGGQLFRTGAAMEYVLALRADVRRRGKRMETSCWLKGCILMDLYLPVPVRNEFYRMTNKCQHGNLCCCTRSKYNGNFEVVPAVPIYVSDLLRKTLRHNQMFEKVNSTVAKDTRKCERITSWFAPGKVPGVRAPPIRSGRSTFPRSLSEFWAGTSRKHSTL</sequence>
<protein>
    <submittedName>
        <fullName evidence="1">Uncharacterized protein</fullName>
    </submittedName>
</protein>
<reference evidence="1 2" key="1">
    <citation type="submission" date="2020-02" db="EMBL/GenBank/DDBJ databases">
        <authorList>
            <person name="Ferguson B K."/>
        </authorList>
    </citation>
    <scope>NUCLEOTIDE SEQUENCE [LARGE SCALE GENOMIC DNA]</scope>
</reference>
<accession>A0A6H5GIZ5</accession>
<feature type="non-terminal residue" evidence="1">
    <location>
        <position position="163"/>
    </location>
</feature>